<dbReference type="RefSeq" id="WP_020872843.1">
    <property type="nucleotide sequence ID" value="NC_022785.1"/>
</dbReference>
<proteinExistence type="predicted"/>
<protein>
    <recommendedName>
        <fullName evidence="1">Four-carbon acid sugar kinase N-terminal domain-containing protein</fullName>
    </recommendedName>
</protein>
<name>A0A0A0NQ66_STRRN</name>
<dbReference type="eggNOG" id="COG3395">
    <property type="taxonomic scope" value="Bacteria"/>
</dbReference>
<dbReference type="STRING" id="1343740.M271_39900"/>
<evidence type="ECO:0000313" key="3">
    <source>
        <dbReference type="Proteomes" id="UP000281594"/>
    </source>
</evidence>
<sequence length="101" mass="10986">MLGEPARQRKLLWRHFTDLRKTSPRGWEEVVRSDAEATFDCAPAGNIGPVADALMDALGMDFTVICPALPVSGRTVRDGRLFVGDAPLDTAWPAAIPDYSS</sequence>
<dbReference type="InterPro" id="IPR037051">
    <property type="entry name" value="4-carb_acid_sugar_kinase_N_sf"/>
</dbReference>
<organism evidence="2 3">
    <name type="scientific">Streptomyces rapamycinicus (strain ATCC 29253 / DSM 41530 / NRRL 5491 / AYB-994)</name>
    <name type="common">Streptomyces hygroscopicus (strain ATCC 29253)</name>
    <dbReference type="NCBI Taxonomy" id="1343740"/>
    <lineage>
        <taxon>Bacteria</taxon>
        <taxon>Bacillati</taxon>
        <taxon>Actinomycetota</taxon>
        <taxon>Actinomycetes</taxon>
        <taxon>Kitasatosporales</taxon>
        <taxon>Streptomycetaceae</taxon>
        <taxon>Streptomyces</taxon>
        <taxon>Streptomyces violaceusniger group</taxon>
    </lineage>
</organism>
<dbReference type="Gene3D" id="3.40.50.10840">
    <property type="entry name" value="Putative sugar-binding, N-terminal domain"/>
    <property type="match status" value="1"/>
</dbReference>
<comment type="caution">
    <text evidence="2">The sequence shown here is derived from an EMBL/GenBank/DDBJ whole genome shotgun (WGS) entry which is preliminary data.</text>
</comment>
<dbReference type="Proteomes" id="UP000281594">
    <property type="component" value="Unassembled WGS sequence"/>
</dbReference>
<reference evidence="2 3" key="1">
    <citation type="journal article" date="2018" name="J. Biol. Chem.">
        <title>Discovery of the actinoplanic acid pathway in Streptomyces rapamycinicus reveals a genetically conserved synergism with rapamycin.</title>
        <authorList>
            <person name="Mrak P."/>
            <person name="Krastel P."/>
            <person name="Pivk Lukancic P."/>
            <person name="Tao J."/>
            <person name="Pistorius D."/>
            <person name="Moore C.M."/>
        </authorList>
    </citation>
    <scope>NUCLEOTIDE SEQUENCE [LARGE SCALE GENOMIC DNA]</scope>
    <source>
        <strain evidence="2 3">NRRL 5491</strain>
    </source>
</reference>
<dbReference type="KEGG" id="src:M271_39900"/>
<gene>
    <name evidence="2" type="ORF">D3C57_103715</name>
</gene>
<dbReference type="Pfam" id="PF07005">
    <property type="entry name" value="SBD_N"/>
    <property type="match status" value="1"/>
</dbReference>
<evidence type="ECO:0000259" key="1">
    <source>
        <dbReference type="Pfam" id="PF07005"/>
    </source>
</evidence>
<dbReference type="HOGENOM" id="CLU_2290134_0_0_11"/>
<dbReference type="AlphaFoldDB" id="A0A0A0NQ66"/>
<feature type="domain" description="Four-carbon acid sugar kinase N-terminal" evidence="1">
    <location>
        <begin position="37"/>
        <end position="89"/>
    </location>
</feature>
<evidence type="ECO:0000313" key="2">
    <source>
        <dbReference type="EMBL" id="RLV77446.1"/>
    </source>
</evidence>
<accession>A0A0A0NQ66</accession>
<dbReference type="InterPro" id="IPR010737">
    <property type="entry name" value="4-carb_acid_sugar_kinase_N"/>
</dbReference>
<dbReference type="SUPFAM" id="SSF142764">
    <property type="entry name" value="YgbK-like"/>
    <property type="match status" value="1"/>
</dbReference>
<dbReference type="EMBL" id="QYCY01000001">
    <property type="protein sequence ID" value="RLV77446.1"/>
    <property type="molecule type" value="Genomic_DNA"/>
</dbReference>